<dbReference type="OrthoDB" id="21499at2759"/>
<dbReference type="PANTHER" id="PTHR14689:SF0">
    <property type="entry name" value="COILED-COIL DOMAIN-CONTAINING PROTEIN 82"/>
    <property type="match status" value="1"/>
</dbReference>
<dbReference type="Pfam" id="PF13926">
    <property type="entry name" value="DUF4211"/>
    <property type="match status" value="1"/>
</dbReference>
<sequence>MPPKRSLTRKRQTKINFSPATQPSPQKHLRALSLSSDDDEASPSRPAKRRKLEKETQREVARAPQASSSRRKDKQAGKSKEGPKSRSSRRQAARRPSTPTESEEDDEEKDQAPRSSEARRHRQPTEDSESEDPQPKHPRRRNGQRASTPEETQTKSNRRKATQRTPTPEQESINEDEEEGGDSYDENDELKEELAFLKSSPLPDRGRLRSTHDKPKTEREKALEALKKRRGGTTEPSSSATPSRKKPVVIESDSESELDVIKEEEDEIEDIEDEDEAAKEDDEESTTNTFNVFQENAEDEGFIDDDDDDDALIGAPAEHTSMPLEFSSLSRAKPRELFKYAIEWMVQKKINPAFAADDEIYDLTFRKLNDEVNGLANSKFHSSVWTPDFTRAIRARPDLIVNEIGHHMRTVLEPHCEACNRKNHVATWEASLTGTPYDKDTLEPLADDSDSSSENESDNESSLSSHPSSAALNGEKATYDATGERIPPESKFFALGSTCKANAQVAHTLYHWRYHLNSWVVDYLVNEGHCTPEKLVKRDKWSVKKRMKYANKIVDKMEREGEVRKLHRLYKEQVDFAMEAKNEYTRGWGRRG</sequence>
<feature type="compositionally biased region" description="Polar residues" evidence="1">
    <location>
        <begin position="144"/>
        <end position="155"/>
    </location>
</feature>
<name>A0A6G1IJT7_9PLEO</name>
<proteinExistence type="predicted"/>
<protein>
    <recommendedName>
        <fullName evidence="2">DUF4211 domain-containing protein</fullName>
    </recommendedName>
</protein>
<dbReference type="GO" id="GO:0005634">
    <property type="term" value="C:nucleus"/>
    <property type="evidence" value="ECO:0007669"/>
    <property type="project" value="TreeGrafter"/>
</dbReference>
<dbReference type="AlphaFoldDB" id="A0A6G1IJT7"/>
<feature type="compositionally biased region" description="Basic and acidic residues" evidence="1">
    <location>
        <begin position="74"/>
        <end position="84"/>
    </location>
</feature>
<feature type="compositionally biased region" description="Basic and acidic residues" evidence="1">
    <location>
        <begin position="204"/>
        <end position="226"/>
    </location>
</feature>
<feature type="compositionally biased region" description="Acidic residues" evidence="1">
    <location>
        <begin position="445"/>
        <end position="459"/>
    </location>
</feature>
<dbReference type="InterPro" id="IPR025451">
    <property type="entry name" value="DUF4211"/>
</dbReference>
<feature type="compositionally biased region" description="Acidic residues" evidence="1">
    <location>
        <begin position="172"/>
        <end position="191"/>
    </location>
</feature>
<feature type="compositionally biased region" description="Basic residues" evidence="1">
    <location>
        <begin position="1"/>
        <end position="13"/>
    </location>
</feature>
<evidence type="ECO:0000313" key="4">
    <source>
        <dbReference type="Proteomes" id="UP000799291"/>
    </source>
</evidence>
<feature type="region of interest" description="Disordered" evidence="1">
    <location>
        <begin position="1"/>
        <end position="289"/>
    </location>
</feature>
<evidence type="ECO:0000313" key="3">
    <source>
        <dbReference type="EMBL" id="KAF2678507.1"/>
    </source>
</evidence>
<feature type="domain" description="DUF4211" evidence="2">
    <location>
        <begin position="302"/>
        <end position="442"/>
    </location>
</feature>
<dbReference type="PANTHER" id="PTHR14689">
    <property type="entry name" value="PHORBOL-ESTER_DAG-TYPE DOMAIN-CONTAINING PROTEIN"/>
    <property type="match status" value="1"/>
</dbReference>
<dbReference type="Proteomes" id="UP000799291">
    <property type="component" value="Unassembled WGS sequence"/>
</dbReference>
<feature type="compositionally biased region" description="Acidic residues" evidence="1">
    <location>
        <begin position="252"/>
        <end position="285"/>
    </location>
</feature>
<feature type="region of interest" description="Disordered" evidence="1">
    <location>
        <begin position="435"/>
        <end position="473"/>
    </location>
</feature>
<organism evidence="3 4">
    <name type="scientific">Lentithecium fluviatile CBS 122367</name>
    <dbReference type="NCBI Taxonomy" id="1168545"/>
    <lineage>
        <taxon>Eukaryota</taxon>
        <taxon>Fungi</taxon>
        <taxon>Dikarya</taxon>
        <taxon>Ascomycota</taxon>
        <taxon>Pezizomycotina</taxon>
        <taxon>Dothideomycetes</taxon>
        <taxon>Pleosporomycetidae</taxon>
        <taxon>Pleosporales</taxon>
        <taxon>Massarineae</taxon>
        <taxon>Lentitheciaceae</taxon>
        <taxon>Lentithecium</taxon>
    </lineage>
</organism>
<feature type="compositionally biased region" description="Polar residues" evidence="1">
    <location>
        <begin position="14"/>
        <end position="25"/>
    </location>
</feature>
<evidence type="ECO:0000256" key="1">
    <source>
        <dbReference type="SAM" id="MobiDB-lite"/>
    </source>
</evidence>
<feature type="compositionally biased region" description="Low complexity" evidence="1">
    <location>
        <begin position="460"/>
        <end position="473"/>
    </location>
</feature>
<feature type="compositionally biased region" description="Basic and acidic residues" evidence="1">
    <location>
        <begin position="52"/>
        <end position="61"/>
    </location>
</feature>
<accession>A0A6G1IJT7</accession>
<gene>
    <name evidence="3" type="ORF">K458DRAFT_376381</name>
</gene>
<keyword evidence="4" id="KW-1185">Reference proteome</keyword>
<dbReference type="EMBL" id="MU005611">
    <property type="protein sequence ID" value="KAF2678507.1"/>
    <property type="molecule type" value="Genomic_DNA"/>
</dbReference>
<evidence type="ECO:0000259" key="2">
    <source>
        <dbReference type="Pfam" id="PF13926"/>
    </source>
</evidence>
<reference evidence="3" key="1">
    <citation type="journal article" date="2020" name="Stud. Mycol.">
        <title>101 Dothideomycetes genomes: a test case for predicting lifestyles and emergence of pathogens.</title>
        <authorList>
            <person name="Haridas S."/>
            <person name="Albert R."/>
            <person name="Binder M."/>
            <person name="Bloem J."/>
            <person name="Labutti K."/>
            <person name="Salamov A."/>
            <person name="Andreopoulos B."/>
            <person name="Baker S."/>
            <person name="Barry K."/>
            <person name="Bills G."/>
            <person name="Bluhm B."/>
            <person name="Cannon C."/>
            <person name="Castanera R."/>
            <person name="Culley D."/>
            <person name="Daum C."/>
            <person name="Ezra D."/>
            <person name="Gonzalez J."/>
            <person name="Henrissat B."/>
            <person name="Kuo A."/>
            <person name="Liang C."/>
            <person name="Lipzen A."/>
            <person name="Lutzoni F."/>
            <person name="Magnuson J."/>
            <person name="Mondo S."/>
            <person name="Nolan M."/>
            <person name="Ohm R."/>
            <person name="Pangilinan J."/>
            <person name="Park H.-J."/>
            <person name="Ramirez L."/>
            <person name="Alfaro M."/>
            <person name="Sun H."/>
            <person name="Tritt A."/>
            <person name="Yoshinaga Y."/>
            <person name="Zwiers L.-H."/>
            <person name="Turgeon B."/>
            <person name="Goodwin S."/>
            <person name="Spatafora J."/>
            <person name="Crous P."/>
            <person name="Grigoriev I."/>
        </authorList>
    </citation>
    <scope>NUCLEOTIDE SEQUENCE</scope>
    <source>
        <strain evidence="3">CBS 122367</strain>
    </source>
</reference>